<evidence type="ECO:0000313" key="2">
    <source>
        <dbReference type="Proteomes" id="UP001226574"/>
    </source>
</evidence>
<keyword evidence="2" id="KW-1185">Reference proteome</keyword>
<dbReference type="RefSeq" id="WP_016710473.1">
    <property type="nucleotide sequence ID" value="NZ_JAVIFY010000007.1"/>
</dbReference>
<dbReference type="EMBL" id="JAVIFY010000007">
    <property type="protein sequence ID" value="MDQ9092074.1"/>
    <property type="molecule type" value="Genomic_DNA"/>
</dbReference>
<dbReference type="Proteomes" id="UP001226574">
    <property type="component" value="Unassembled WGS sequence"/>
</dbReference>
<evidence type="ECO:0000313" key="1">
    <source>
        <dbReference type="EMBL" id="MDQ9092074.1"/>
    </source>
</evidence>
<name>A0ABU1BC44_PSEHA</name>
<accession>A0ABU1BC44</accession>
<gene>
    <name evidence="1" type="ORF">RC083_10795</name>
</gene>
<protein>
    <submittedName>
        <fullName evidence="1">Uncharacterized protein</fullName>
    </submittedName>
</protein>
<sequence length="138" mass="15496">MAIFLANSTPIPIEYTQIRKLSSDELVDIKKKVSELQPHGMEDYQQQINAQNHVHQHTVLEVKGRVIAAFGDNDWRFYPSSSDSRDANKTDIEVINSLKLKYGETLKVATYPHGQGPTKGEILEKVYGATPNRVNTTA</sequence>
<proteinExistence type="predicted"/>
<reference evidence="1 2" key="1">
    <citation type="submission" date="2023-08" db="EMBL/GenBank/DDBJ databases">
        <title>Pseudoalteromonas haloplanktis LL1 genome.</title>
        <authorList>
            <person name="Wu S."/>
        </authorList>
    </citation>
    <scope>NUCLEOTIDE SEQUENCE [LARGE SCALE GENOMIC DNA]</scope>
    <source>
        <strain evidence="1 2">LL1</strain>
    </source>
</reference>
<organism evidence="1 2">
    <name type="scientific">Pseudoalteromonas haloplanktis</name>
    <name type="common">Alteromonas haloplanktis</name>
    <dbReference type="NCBI Taxonomy" id="228"/>
    <lineage>
        <taxon>Bacteria</taxon>
        <taxon>Pseudomonadati</taxon>
        <taxon>Pseudomonadota</taxon>
        <taxon>Gammaproteobacteria</taxon>
        <taxon>Alteromonadales</taxon>
        <taxon>Pseudoalteromonadaceae</taxon>
        <taxon>Pseudoalteromonas</taxon>
    </lineage>
</organism>
<comment type="caution">
    <text evidence="1">The sequence shown here is derived from an EMBL/GenBank/DDBJ whole genome shotgun (WGS) entry which is preliminary data.</text>
</comment>